<dbReference type="InterPro" id="IPR007235">
    <property type="entry name" value="Glyco_trans_28_C"/>
</dbReference>
<dbReference type="GO" id="GO:0009247">
    <property type="term" value="P:glycolipid biosynthetic process"/>
    <property type="evidence" value="ECO:0007669"/>
    <property type="project" value="InterPro"/>
</dbReference>
<evidence type="ECO:0000256" key="4">
    <source>
        <dbReference type="ARBA" id="ARBA00022679"/>
    </source>
</evidence>
<comment type="caution">
    <text evidence="7">The sequence shown here is derived from an EMBL/GenBank/DDBJ whole genome shotgun (WGS) entry which is preliminary data.</text>
</comment>
<dbReference type="Gene3D" id="3.40.50.2000">
    <property type="entry name" value="Glycogen Phosphorylase B"/>
    <property type="match status" value="1"/>
</dbReference>
<dbReference type="Proteomes" id="UP001198163">
    <property type="component" value="Unassembled WGS sequence"/>
</dbReference>
<evidence type="ECO:0000259" key="6">
    <source>
        <dbReference type="Pfam" id="PF06925"/>
    </source>
</evidence>
<dbReference type="GO" id="GO:0016758">
    <property type="term" value="F:hexosyltransferase activity"/>
    <property type="evidence" value="ECO:0007669"/>
    <property type="project" value="InterPro"/>
</dbReference>
<evidence type="ECO:0000259" key="5">
    <source>
        <dbReference type="Pfam" id="PF04101"/>
    </source>
</evidence>
<evidence type="ECO:0000256" key="3">
    <source>
        <dbReference type="ARBA" id="ARBA00022676"/>
    </source>
</evidence>
<dbReference type="InterPro" id="IPR009695">
    <property type="entry name" value="Diacylglyc_glucosyltr_N"/>
</dbReference>
<dbReference type="Pfam" id="PF06925">
    <property type="entry name" value="MGDG_synth"/>
    <property type="match status" value="1"/>
</dbReference>
<dbReference type="EC" id="2.4.-.-" evidence="7"/>
<proteinExistence type="inferred from homology"/>
<sequence length="377" mass="42575">MKQKIALLYLKTGGGHLSGAKAISRVLSESYSDTSVPVLHDGFTGRMRHHRFFFEFGYQFSTNYFESFYVLFYYLTRNTFLVRLLKPVMSSQISTNLARFIRREGITKVVVLHSLLVTMARDAIDSVDPSIPLITVVMDPFSAHYGWFYEKRTELIVFSRKLLREATDRYSFPADKIHLFPFMLSPRFSKPFTEEEKQAARKRLGFSPDTKIILIAGGGEGLKGAGNLVKAFLKQDLGVHIAVVCGKNRLLKKSLDSLSSRLPPGRLSVYGFVDFMSDLMNVSDCIVTKGGPSTVMEALAVRKPVILSTFIRPQERGNMLFIVENKVGWYYSDPAKVVAQARNVLENSGLNSSVLEKIDALQIRNGIDDIVRFIHDY</sequence>
<feature type="domain" description="Diacylglycerol glucosyltransferase N-terminal" evidence="6">
    <location>
        <begin position="16"/>
        <end position="168"/>
    </location>
</feature>
<dbReference type="Pfam" id="PF04101">
    <property type="entry name" value="Glyco_tran_28_C"/>
    <property type="match status" value="1"/>
</dbReference>
<dbReference type="GO" id="GO:0016020">
    <property type="term" value="C:membrane"/>
    <property type="evidence" value="ECO:0007669"/>
    <property type="project" value="UniProtKB-SubCell"/>
</dbReference>
<gene>
    <name evidence="7" type="ORF">K7J14_09295</name>
</gene>
<dbReference type="EMBL" id="JAINWA010000003">
    <property type="protein sequence ID" value="MCD1654892.1"/>
    <property type="molecule type" value="Genomic_DNA"/>
</dbReference>
<accession>A0AAE3EI56</accession>
<dbReference type="RefSeq" id="WP_230755535.1">
    <property type="nucleotide sequence ID" value="NZ_JAINWA010000003.1"/>
</dbReference>
<dbReference type="SUPFAM" id="SSF53756">
    <property type="entry name" value="UDP-Glycosyltransferase/glycogen phosphorylase"/>
    <property type="match status" value="1"/>
</dbReference>
<evidence type="ECO:0000313" key="7">
    <source>
        <dbReference type="EMBL" id="MCD1654892.1"/>
    </source>
</evidence>
<comment type="similarity">
    <text evidence="2">Belongs to the glycosyltransferase 28 family.</text>
</comment>
<protein>
    <submittedName>
        <fullName evidence="7">Glycosyltransferase</fullName>
        <ecNumber evidence="7">2.4.-.-</ecNumber>
    </submittedName>
</protein>
<evidence type="ECO:0000313" key="8">
    <source>
        <dbReference type="Proteomes" id="UP001198163"/>
    </source>
</evidence>
<name>A0AAE3EI56_9SPIR</name>
<feature type="domain" description="Glycosyl transferase family 28 C-terminal" evidence="5">
    <location>
        <begin position="213"/>
        <end position="333"/>
    </location>
</feature>
<keyword evidence="4 7" id="KW-0808">Transferase</keyword>
<dbReference type="InterPro" id="IPR050519">
    <property type="entry name" value="Glycosyltransf_28_UgtP"/>
</dbReference>
<comment type="subcellular location">
    <subcellularLocation>
        <location evidence="1">Membrane</location>
    </subcellularLocation>
</comment>
<dbReference type="AlphaFoldDB" id="A0AAE3EI56"/>
<evidence type="ECO:0000256" key="1">
    <source>
        <dbReference type="ARBA" id="ARBA00004370"/>
    </source>
</evidence>
<evidence type="ECO:0000256" key="2">
    <source>
        <dbReference type="ARBA" id="ARBA00006962"/>
    </source>
</evidence>
<keyword evidence="8" id="KW-1185">Reference proteome</keyword>
<keyword evidence="3 7" id="KW-0328">Glycosyltransferase</keyword>
<reference evidence="7" key="1">
    <citation type="submission" date="2021-08" db="EMBL/GenBank/DDBJ databases">
        <title>Comparative analyses of Brucepasteria parasyntrophica and Teretinema zuelzerae.</title>
        <authorList>
            <person name="Song Y."/>
            <person name="Brune A."/>
        </authorList>
    </citation>
    <scope>NUCLEOTIDE SEQUENCE</scope>
    <source>
        <strain evidence="7">DSM 1903</strain>
    </source>
</reference>
<organism evidence="7 8">
    <name type="scientific">Teretinema zuelzerae</name>
    <dbReference type="NCBI Taxonomy" id="156"/>
    <lineage>
        <taxon>Bacteria</taxon>
        <taxon>Pseudomonadati</taxon>
        <taxon>Spirochaetota</taxon>
        <taxon>Spirochaetia</taxon>
        <taxon>Spirochaetales</taxon>
        <taxon>Treponemataceae</taxon>
        <taxon>Teretinema</taxon>
    </lineage>
</organism>
<dbReference type="PANTHER" id="PTHR43025:SF3">
    <property type="entry name" value="MONOGALACTOSYLDIACYLGLYCEROL SYNTHASE 1, CHLOROPLASTIC"/>
    <property type="match status" value="1"/>
</dbReference>
<dbReference type="PANTHER" id="PTHR43025">
    <property type="entry name" value="MONOGALACTOSYLDIACYLGLYCEROL SYNTHASE"/>
    <property type="match status" value="1"/>
</dbReference>